<dbReference type="EMBL" id="CP136336">
    <property type="protein sequence ID" value="WOB06674.1"/>
    <property type="molecule type" value="Genomic_DNA"/>
</dbReference>
<evidence type="ECO:0000256" key="1">
    <source>
        <dbReference type="SAM" id="MobiDB-lite"/>
    </source>
</evidence>
<sequence length="275" mass="29834">MYREDFSPATLLPVSRAPELGRSTTPLPGASGTGPDAVITAIPRPASTAVGFGLPFKVKLVCDELQLLRVQALRQLAYGRHLPEQAAAFGSADAQDRTPGTVIFYAEDKATGSIVGSARIQSNRHAPLQIEGSIELPPEKQGRLLAEITRLCVLPGYEHQVRLALLKAVHLYCIAMQIGGVVAGSRRSLLRTYLCLGFTDLYGDDRLCPLQHAGGLPHRVLFRDTLLADSQVRDKRPQDYDFVFREFHPDIEVFEALAAAVSFGLSGRGVAGLPH</sequence>
<dbReference type="Proteomes" id="UP001303946">
    <property type="component" value="Chromosome"/>
</dbReference>
<dbReference type="Pfam" id="PF21926">
    <property type="entry name" value="FeeM"/>
    <property type="match status" value="1"/>
</dbReference>
<evidence type="ECO:0000259" key="2">
    <source>
        <dbReference type="Pfam" id="PF21926"/>
    </source>
</evidence>
<accession>A0ABZ0CVY5</accession>
<reference evidence="3 4" key="1">
    <citation type="submission" date="2023-10" db="EMBL/GenBank/DDBJ databases">
        <title>Bacteria for the degradation of biodegradable plastic PBAT(Polybutylene adipate terephthalate).</title>
        <authorList>
            <person name="Weon H.-Y."/>
            <person name="Yeon J."/>
        </authorList>
    </citation>
    <scope>NUCLEOTIDE SEQUENCE [LARGE SCALE GENOMIC DNA]</scope>
    <source>
        <strain evidence="3 4">SBD 7-3</strain>
    </source>
</reference>
<gene>
    <name evidence="3" type="ORF">RXV79_17290</name>
</gene>
<dbReference type="SUPFAM" id="SSF55729">
    <property type="entry name" value="Acyl-CoA N-acyltransferases (Nat)"/>
    <property type="match status" value="1"/>
</dbReference>
<protein>
    <recommendedName>
        <fullName evidence="2">N-acyl amino acid synthase FeeM catalytic core domain-containing protein</fullName>
    </recommendedName>
</protein>
<feature type="region of interest" description="Disordered" evidence="1">
    <location>
        <begin position="1"/>
        <end position="34"/>
    </location>
</feature>
<evidence type="ECO:0000313" key="4">
    <source>
        <dbReference type="Proteomes" id="UP001303946"/>
    </source>
</evidence>
<dbReference type="RefSeq" id="WP_316699251.1">
    <property type="nucleotide sequence ID" value="NZ_CP136336.1"/>
</dbReference>
<proteinExistence type="predicted"/>
<dbReference type="InterPro" id="IPR054597">
    <property type="entry name" value="FeeM_cat"/>
</dbReference>
<feature type="domain" description="N-acyl amino acid synthase FeeM catalytic core" evidence="2">
    <location>
        <begin position="70"/>
        <end position="209"/>
    </location>
</feature>
<name>A0ABZ0CVY5_9BURK</name>
<dbReference type="InterPro" id="IPR016181">
    <property type="entry name" value="Acyl_CoA_acyltransferase"/>
</dbReference>
<organism evidence="3 4">
    <name type="scientific">Piscinibacter gummiphilus</name>
    <dbReference type="NCBI Taxonomy" id="946333"/>
    <lineage>
        <taxon>Bacteria</taxon>
        <taxon>Pseudomonadati</taxon>
        <taxon>Pseudomonadota</taxon>
        <taxon>Betaproteobacteria</taxon>
        <taxon>Burkholderiales</taxon>
        <taxon>Sphaerotilaceae</taxon>
        <taxon>Piscinibacter</taxon>
    </lineage>
</organism>
<dbReference type="Gene3D" id="3.40.630.30">
    <property type="match status" value="1"/>
</dbReference>
<keyword evidence="4" id="KW-1185">Reference proteome</keyword>
<evidence type="ECO:0000313" key="3">
    <source>
        <dbReference type="EMBL" id="WOB06674.1"/>
    </source>
</evidence>